<sequence>MSSRKTTILVGVWATAILVALLIANSNQMQDFDPDASLAQAASQQDFDSAFTGMLQEAGVSNGSIVHLSADSNCFCNDLSKGHQYDITQSLADKGYEFHTLSLSENPAISKLISHFPALAVIDNNGNLRYVGPYATGFGCFKGNDLVDDIARIATTEQYFGATVNTEARGCFCNV</sequence>
<organism evidence="2 3">
    <name type="scientific">Marisediminitalea aggregata</name>
    <dbReference type="NCBI Taxonomy" id="634436"/>
    <lineage>
        <taxon>Bacteria</taxon>
        <taxon>Pseudomonadati</taxon>
        <taxon>Pseudomonadota</taxon>
        <taxon>Gammaproteobacteria</taxon>
        <taxon>Alteromonadales</taxon>
        <taxon>Alteromonadaceae</taxon>
        <taxon>Marisediminitalea</taxon>
    </lineage>
</organism>
<reference evidence="3" key="1">
    <citation type="submission" date="2016-11" db="EMBL/GenBank/DDBJ databases">
        <authorList>
            <person name="Varghese N."/>
            <person name="Submissions S."/>
        </authorList>
    </citation>
    <scope>NUCLEOTIDE SEQUENCE [LARGE SCALE GENOMIC DNA]</scope>
    <source>
        <strain evidence="3">CGMCC 1.8995</strain>
    </source>
</reference>
<keyword evidence="3" id="KW-1185">Reference proteome</keyword>
<proteinExistence type="predicted"/>
<name>A0A1M5ETI2_9ALTE</name>
<dbReference type="EMBL" id="FQWD01000001">
    <property type="protein sequence ID" value="SHF82436.1"/>
    <property type="molecule type" value="Genomic_DNA"/>
</dbReference>
<accession>A0A1M5ETI2</accession>
<protein>
    <recommendedName>
        <fullName evidence="1">DUF6436 domain-containing protein</fullName>
    </recommendedName>
</protein>
<dbReference type="Pfam" id="PF20029">
    <property type="entry name" value="DUF6436"/>
    <property type="match status" value="1"/>
</dbReference>
<feature type="domain" description="DUF6436" evidence="1">
    <location>
        <begin position="58"/>
        <end position="174"/>
    </location>
</feature>
<evidence type="ECO:0000313" key="2">
    <source>
        <dbReference type="EMBL" id="SHF82436.1"/>
    </source>
</evidence>
<dbReference type="Proteomes" id="UP000184520">
    <property type="component" value="Unassembled WGS sequence"/>
</dbReference>
<dbReference type="STRING" id="634436.SAMN05216361_0531"/>
<dbReference type="OrthoDB" id="8897581at2"/>
<gene>
    <name evidence="2" type="ORF">SAMN05216361_0531</name>
</gene>
<evidence type="ECO:0000313" key="3">
    <source>
        <dbReference type="Proteomes" id="UP000184520"/>
    </source>
</evidence>
<dbReference type="RefSeq" id="WP_073317379.1">
    <property type="nucleotide sequence ID" value="NZ_FQWD01000001.1"/>
</dbReference>
<dbReference type="AlphaFoldDB" id="A0A1M5ETI2"/>
<evidence type="ECO:0000259" key="1">
    <source>
        <dbReference type="Pfam" id="PF20029"/>
    </source>
</evidence>
<dbReference type="InterPro" id="IPR045494">
    <property type="entry name" value="DUF6436"/>
</dbReference>